<dbReference type="eggNOG" id="ENOG502R49S">
    <property type="taxonomic scope" value="Eukaryota"/>
</dbReference>
<proteinExistence type="predicted"/>
<dbReference type="PANTHER" id="PTHR34709">
    <property type="entry name" value="OS10G0396666 PROTEIN"/>
    <property type="match status" value="1"/>
</dbReference>
<gene>
    <name evidence="1" type="ORF">SORBI_3010G048933</name>
</gene>
<accession>A0A1W0VRG9</accession>
<evidence type="ECO:0000313" key="2">
    <source>
        <dbReference type="Proteomes" id="UP000000768"/>
    </source>
</evidence>
<organism evidence="1 2">
    <name type="scientific">Sorghum bicolor</name>
    <name type="common">Sorghum</name>
    <name type="synonym">Sorghum vulgare</name>
    <dbReference type="NCBI Taxonomy" id="4558"/>
    <lineage>
        <taxon>Eukaryota</taxon>
        <taxon>Viridiplantae</taxon>
        <taxon>Streptophyta</taxon>
        <taxon>Embryophyta</taxon>
        <taxon>Tracheophyta</taxon>
        <taxon>Spermatophyta</taxon>
        <taxon>Magnoliopsida</taxon>
        <taxon>Liliopsida</taxon>
        <taxon>Poales</taxon>
        <taxon>Poaceae</taxon>
        <taxon>PACMAD clade</taxon>
        <taxon>Panicoideae</taxon>
        <taxon>Andropogonodae</taxon>
        <taxon>Andropogoneae</taxon>
        <taxon>Sorghinae</taxon>
        <taxon>Sorghum</taxon>
    </lineage>
</organism>
<dbReference type="OMA" id="CAIERLA"/>
<reference evidence="2" key="2">
    <citation type="journal article" date="2018" name="Plant J.">
        <title>The Sorghum bicolor reference genome: improved assembly, gene annotations, a transcriptome atlas, and signatures of genome organization.</title>
        <authorList>
            <person name="McCormick R.F."/>
            <person name="Truong S.K."/>
            <person name="Sreedasyam A."/>
            <person name="Jenkins J."/>
            <person name="Shu S."/>
            <person name="Sims D."/>
            <person name="Kennedy M."/>
            <person name="Amirebrahimi M."/>
            <person name="Weers B.D."/>
            <person name="McKinley B."/>
            <person name="Mattison A."/>
            <person name="Morishige D.T."/>
            <person name="Grimwood J."/>
            <person name="Schmutz J."/>
            <person name="Mullet J.E."/>
        </authorList>
    </citation>
    <scope>NUCLEOTIDE SEQUENCE [LARGE SCALE GENOMIC DNA]</scope>
    <source>
        <strain evidence="2">cv. BTx623</strain>
    </source>
</reference>
<dbReference type="AlphaFoldDB" id="A0A1W0VRG9"/>
<protein>
    <submittedName>
        <fullName evidence="1">Uncharacterized protein</fullName>
    </submittedName>
</protein>
<dbReference type="InterPro" id="IPR055312">
    <property type="entry name" value="FBL15-like"/>
</dbReference>
<dbReference type="Gene3D" id="3.80.10.10">
    <property type="entry name" value="Ribonuclease Inhibitor"/>
    <property type="match status" value="1"/>
</dbReference>
<dbReference type="Proteomes" id="UP000000768">
    <property type="component" value="Chromosome 10"/>
</dbReference>
<dbReference type="Gramene" id="OQU75876">
    <property type="protein sequence ID" value="OQU75876"/>
    <property type="gene ID" value="SORBI_3010G048933"/>
</dbReference>
<dbReference type="FunCoup" id="A0A1W0VRG9">
    <property type="interactions" value="159"/>
</dbReference>
<dbReference type="EMBL" id="CM000769">
    <property type="protein sequence ID" value="OQU75876.1"/>
    <property type="molecule type" value="Genomic_DNA"/>
</dbReference>
<feature type="non-terminal residue" evidence="1">
    <location>
        <position position="535"/>
    </location>
</feature>
<dbReference type="InParanoid" id="A0A1W0VRG9"/>
<dbReference type="InterPro" id="IPR036047">
    <property type="entry name" value="F-box-like_dom_sf"/>
</dbReference>
<reference evidence="1 2" key="1">
    <citation type="journal article" date="2009" name="Nature">
        <title>The Sorghum bicolor genome and the diversification of grasses.</title>
        <authorList>
            <person name="Paterson A.H."/>
            <person name="Bowers J.E."/>
            <person name="Bruggmann R."/>
            <person name="Dubchak I."/>
            <person name="Grimwood J."/>
            <person name="Gundlach H."/>
            <person name="Haberer G."/>
            <person name="Hellsten U."/>
            <person name="Mitros T."/>
            <person name="Poliakov A."/>
            <person name="Schmutz J."/>
            <person name="Spannagl M."/>
            <person name="Tang H."/>
            <person name="Wang X."/>
            <person name="Wicker T."/>
            <person name="Bharti A.K."/>
            <person name="Chapman J."/>
            <person name="Feltus F.A."/>
            <person name="Gowik U."/>
            <person name="Grigoriev I.V."/>
            <person name="Lyons E."/>
            <person name="Maher C.A."/>
            <person name="Martis M."/>
            <person name="Narechania A."/>
            <person name="Otillar R.P."/>
            <person name="Penning B.W."/>
            <person name="Salamov A.A."/>
            <person name="Wang Y."/>
            <person name="Zhang L."/>
            <person name="Carpita N.C."/>
            <person name="Freeling M."/>
            <person name="Gingle A.R."/>
            <person name="Hash C.T."/>
            <person name="Keller B."/>
            <person name="Klein P."/>
            <person name="Kresovich S."/>
            <person name="McCann M.C."/>
            <person name="Ming R."/>
            <person name="Peterson D.G."/>
            <person name="Mehboob-ur-Rahman"/>
            <person name="Ware D."/>
            <person name="Westhoff P."/>
            <person name="Mayer K.F."/>
            <person name="Messing J."/>
            <person name="Rokhsar D.S."/>
        </authorList>
    </citation>
    <scope>NUCLEOTIDE SEQUENCE [LARGE SCALE GENOMIC DNA]</scope>
    <source>
        <strain evidence="2">cv. BTx623</strain>
    </source>
</reference>
<dbReference type="SUPFAM" id="SSF52047">
    <property type="entry name" value="RNI-like"/>
    <property type="match status" value="1"/>
</dbReference>
<name>A0A1W0VRG9_SORBI</name>
<sequence length="535" mass="60891">MDDSTTAAEETRNRKRARLTSSAGDVVDRISSLNDDVLLHVLELVGDVRDVVRTTSALSRRWRNLWKRVPALSFASRSVWEATVVEDYAALTRYVSSVNDVLVLRSQSAGCAIERLAISIVYHRHLELLMPASVDAIQGWIWYAFQHGVKSFSVNMRLPYFWSGSGHGDCRWRWGEIENGNDEHYKAAVFLDVFDAASPVGLEAMHLTLSGARLRLPTAVEFTSLTDLSLEWIKIDASSVHLLARLVSSASCPRLQKLRMRKLCIDALNEEMLLEADMLSELWIPDVKFLSLKLRTPNLKVFHLYQPWHQPLTISAPRLEELEVSFPRGSPPRWLDVDGDLPCVRSLKICMRSHRPRHITYDGEAENEIIDTNVQLLKHCSSLTCLDVTLTGPEPSKLRNVDIIKSRVPHLPHITSLTVNISLWLGRHDYGASVANLLTRFNNLRRLSLHLPFFKSLDDETSAGLDLLCNHQYHWKHNKFSMAHLLEVELTGLTGTDCEFWFMKAVLARAKRLHKVVISFSSNCWQHEGKMDAFE</sequence>
<dbReference type="SUPFAM" id="SSF81383">
    <property type="entry name" value="F-box domain"/>
    <property type="match status" value="1"/>
</dbReference>
<keyword evidence="2" id="KW-1185">Reference proteome</keyword>
<evidence type="ECO:0000313" key="1">
    <source>
        <dbReference type="EMBL" id="OQU75876.1"/>
    </source>
</evidence>
<dbReference type="PANTHER" id="PTHR34709:SF28">
    <property type="entry name" value="OS08G0272601 PROTEIN"/>
    <property type="match status" value="1"/>
</dbReference>
<dbReference type="InterPro" id="IPR032675">
    <property type="entry name" value="LRR_dom_sf"/>
</dbReference>